<keyword evidence="3" id="KW-1185">Reference proteome</keyword>
<proteinExistence type="predicted"/>
<evidence type="ECO:0000256" key="1">
    <source>
        <dbReference type="SAM" id="Phobius"/>
    </source>
</evidence>
<accession>A0ABT9QRU0</accession>
<name>A0ABT9QRU0_9ACTN</name>
<sequence>MSRMDRKTSRGNRLGLLLIGLLLIILGGLVIARGARLFPQSFAPANAPLITDSVRSAFVRDHPMLWWMVAGAAIALALLGLRWLLVQGRSQKLSGIRLQRGPTGITEVHTDRVADAMATEVGSQPGVLGASAALVGTNAHPAVRLRMAVAETVPMNAIREQLGGRALPHMRQALETDRVPAVAQVSLESPHPRRAVA</sequence>
<evidence type="ECO:0000313" key="3">
    <source>
        <dbReference type="Proteomes" id="UP001225356"/>
    </source>
</evidence>
<organism evidence="2 3">
    <name type="scientific">Streptosporangium lutulentum</name>
    <dbReference type="NCBI Taxonomy" id="1461250"/>
    <lineage>
        <taxon>Bacteria</taxon>
        <taxon>Bacillati</taxon>
        <taxon>Actinomycetota</taxon>
        <taxon>Actinomycetes</taxon>
        <taxon>Streptosporangiales</taxon>
        <taxon>Streptosporangiaceae</taxon>
        <taxon>Streptosporangium</taxon>
    </lineage>
</organism>
<keyword evidence="1" id="KW-0472">Membrane</keyword>
<dbReference type="Proteomes" id="UP001225356">
    <property type="component" value="Unassembled WGS sequence"/>
</dbReference>
<protein>
    <recommendedName>
        <fullName evidence="4">Alkaline shock response membrane anchor protein AmaP</fullName>
    </recommendedName>
</protein>
<gene>
    <name evidence="2" type="ORF">J2853_008671</name>
</gene>
<dbReference type="RefSeq" id="WP_307567325.1">
    <property type="nucleotide sequence ID" value="NZ_JAUSQU010000001.1"/>
</dbReference>
<keyword evidence="1" id="KW-1133">Transmembrane helix</keyword>
<evidence type="ECO:0000313" key="2">
    <source>
        <dbReference type="EMBL" id="MDP9849460.1"/>
    </source>
</evidence>
<keyword evidence="1" id="KW-0812">Transmembrane</keyword>
<reference evidence="2 3" key="1">
    <citation type="submission" date="2023-07" db="EMBL/GenBank/DDBJ databases">
        <title>Sequencing the genomes of 1000 actinobacteria strains.</title>
        <authorList>
            <person name="Klenk H.-P."/>
        </authorList>
    </citation>
    <scope>NUCLEOTIDE SEQUENCE [LARGE SCALE GENOMIC DNA]</scope>
    <source>
        <strain evidence="2 3">DSM 46740</strain>
    </source>
</reference>
<evidence type="ECO:0008006" key="4">
    <source>
        <dbReference type="Google" id="ProtNLM"/>
    </source>
</evidence>
<dbReference type="EMBL" id="JAUSQU010000001">
    <property type="protein sequence ID" value="MDP9849460.1"/>
    <property type="molecule type" value="Genomic_DNA"/>
</dbReference>
<comment type="caution">
    <text evidence="2">The sequence shown here is derived from an EMBL/GenBank/DDBJ whole genome shotgun (WGS) entry which is preliminary data.</text>
</comment>
<feature type="transmembrane region" description="Helical" evidence="1">
    <location>
        <begin position="64"/>
        <end position="85"/>
    </location>
</feature>